<dbReference type="Proteomes" id="UP001479436">
    <property type="component" value="Unassembled WGS sequence"/>
</dbReference>
<gene>
    <name evidence="1" type="ORF">K7432_004417</name>
</gene>
<dbReference type="Pfam" id="PF10167">
    <property type="entry name" value="BORCS8"/>
    <property type="match status" value="1"/>
</dbReference>
<dbReference type="EMBL" id="JASJQH010000152">
    <property type="protein sequence ID" value="KAK9766471.1"/>
    <property type="molecule type" value="Genomic_DNA"/>
</dbReference>
<evidence type="ECO:0000313" key="2">
    <source>
        <dbReference type="Proteomes" id="UP001479436"/>
    </source>
</evidence>
<name>A0ABR2WYA5_9FUNG</name>
<evidence type="ECO:0000313" key="1">
    <source>
        <dbReference type="EMBL" id="KAK9766471.1"/>
    </source>
</evidence>
<reference evidence="1 2" key="1">
    <citation type="submission" date="2023-04" db="EMBL/GenBank/DDBJ databases">
        <title>Genome of Basidiobolus ranarum AG-B5.</title>
        <authorList>
            <person name="Stajich J.E."/>
            <person name="Carter-House D."/>
            <person name="Gryganskyi A."/>
        </authorList>
    </citation>
    <scope>NUCLEOTIDE SEQUENCE [LARGE SCALE GENOMIC DNA]</scope>
    <source>
        <strain evidence="1 2">AG-B5</strain>
    </source>
</reference>
<comment type="caution">
    <text evidence="1">The sequence shown here is derived from an EMBL/GenBank/DDBJ whole genome shotgun (WGS) entry which is preliminary data.</text>
</comment>
<keyword evidence="2" id="KW-1185">Reference proteome</keyword>
<dbReference type="InterPro" id="IPR019320">
    <property type="entry name" value="BORCS8"/>
</dbReference>
<accession>A0ABR2WYA5</accession>
<protein>
    <submittedName>
        <fullName evidence="1">Uncharacterized protein</fullName>
    </submittedName>
</protein>
<proteinExistence type="predicted"/>
<organism evidence="1 2">
    <name type="scientific">Basidiobolus ranarum</name>
    <dbReference type="NCBI Taxonomy" id="34480"/>
    <lineage>
        <taxon>Eukaryota</taxon>
        <taxon>Fungi</taxon>
        <taxon>Fungi incertae sedis</taxon>
        <taxon>Zoopagomycota</taxon>
        <taxon>Entomophthoromycotina</taxon>
        <taxon>Basidiobolomycetes</taxon>
        <taxon>Basidiobolales</taxon>
        <taxon>Basidiobolaceae</taxon>
        <taxon>Basidiobolus</taxon>
    </lineage>
</organism>
<sequence>MSDLDEVLKPEISERMRSPTPAMLNFSTYLPSPSGTHLSSVQNIDPVIATPFQPNVDSVEGWSATLNLNHIFTSKNPEARRNVSVDNTGVDTHVKDKAKKVSSSFSSTIHTLYNDTSVFMYRTNDRIHRKLPQIVREKKDLRNLKESVDIANSDLHDGLEVIEIMRTIENFNTINELAQSSLRLLEAIKESR</sequence>